<sequence length="254" mass="28424">MIRPDHFPKSIVETETIRMVREAALLSLELHRPVRLIGPPGTGKSCALWQVANEMGGSYCEITAGTKKTKSMLELLLFSIGVKSGKNYASDIEELVYYHFRGNDEFIDGEWRTLPRLLVVDEVQTLEVTAFRELLRVQERCSIGLVLAGNKERLAGGKNDADTLEQINSRILPPWHLPGPTKRDCELIGSTFNVEGTDAYSVLTAYGTATNFRALVHLLEFAQRLTAGAVGIRREHLEKGLKFFKPKSEILKLL</sequence>
<protein>
    <submittedName>
        <fullName evidence="2">AAA family ATPase</fullName>
    </submittedName>
</protein>
<comment type="caution">
    <text evidence="2">The sequence shown here is derived from an EMBL/GenBank/DDBJ whole genome shotgun (WGS) entry which is preliminary data.</text>
</comment>
<dbReference type="Proteomes" id="UP001595697">
    <property type="component" value="Unassembled WGS sequence"/>
</dbReference>
<evidence type="ECO:0000259" key="1">
    <source>
        <dbReference type="Pfam" id="PF13401"/>
    </source>
</evidence>
<organism evidence="2 3">
    <name type="scientific">Rhizobium lemnae</name>
    <dbReference type="NCBI Taxonomy" id="1214924"/>
    <lineage>
        <taxon>Bacteria</taxon>
        <taxon>Pseudomonadati</taxon>
        <taxon>Pseudomonadota</taxon>
        <taxon>Alphaproteobacteria</taxon>
        <taxon>Hyphomicrobiales</taxon>
        <taxon>Rhizobiaceae</taxon>
        <taxon>Rhizobium/Agrobacterium group</taxon>
        <taxon>Rhizobium</taxon>
    </lineage>
</organism>
<dbReference type="InterPro" id="IPR049945">
    <property type="entry name" value="AAA_22"/>
</dbReference>
<accession>A0ABV8EAR0</accession>
<reference evidence="3" key="1">
    <citation type="journal article" date="2019" name="Int. J. Syst. Evol. Microbiol.">
        <title>The Global Catalogue of Microorganisms (GCM) 10K type strain sequencing project: providing services to taxonomists for standard genome sequencing and annotation.</title>
        <authorList>
            <consortium name="The Broad Institute Genomics Platform"/>
            <consortium name="The Broad Institute Genome Sequencing Center for Infectious Disease"/>
            <person name="Wu L."/>
            <person name="Ma J."/>
        </authorList>
    </citation>
    <scope>NUCLEOTIDE SEQUENCE [LARGE SCALE GENOMIC DNA]</scope>
    <source>
        <strain evidence="3">TBRC 5781</strain>
    </source>
</reference>
<evidence type="ECO:0000313" key="2">
    <source>
        <dbReference type="EMBL" id="MFC3968586.1"/>
    </source>
</evidence>
<proteinExistence type="predicted"/>
<dbReference type="InterPro" id="IPR027417">
    <property type="entry name" value="P-loop_NTPase"/>
</dbReference>
<dbReference type="Pfam" id="PF13401">
    <property type="entry name" value="AAA_22"/>
    <property type="match status" value="1"/>
</dbReference>
<name>A0ABV8EAR0_9HYPH</name>
<feature type="domain" description="ORC1/DEAH AAA+ ATPase" evidence="1">
    <location>
        <begin position="36"/>
        <end position="152"/>
    </location>
</feature>
<dbReference type="Gene3D" id="3.40.50.300">
    <property type="entry name" value="P-loop containing nucleotide triphosphate hydrolases"/>
    <property type="match status" value="1"/>
</dbReference>
<dbReference type="RefSeq" id="WP_247261443.1">
    <property type="nucleotide sequence ID" value="NZ_JALJQZ010000021.1"/>
</dbReference>
<keyword evidence="3" id="KW-1185">Reference proteome</keyword>
<gene>
    <name evidence="2" type="ORF">ACFOVS_10690</name>
</gene>
<evidence type="ECO:0000313" key="3">
    <source>
        <dbReference type="Proteomes" id="UP001595697"/>
    </source>
</evidence>
<dbReference type="SUPFAM" id="SSF52540">
    <property type="entry name" value="P-loop containing nucleoside triphosphate hydrolases"/>
    <property type="match status" value="1"/>
</dbReference>
<dbReference type="EMBL" id="JBHSBD010000048">
    <property type="protein sequence ID" value="MFC3968586.1"/>
    <property type="molecule type" value="Genomic_DNA"/>
</dbReference>